<evidence type="ECO:0000259" key="1">
    <source>
        <dbReference type="Pfam" id="PF09361"/>
    </source>
</evidence>
<dbReference type="OrthoDB" id="5298576at2"/>
<keyword evidence="3" id="KW-1185">Reference proteome</keyword>
<dbReference type="NCBIfam" id="TIGR01841">
    <property type="entry name" value="phasin"/>
    <property type="match status" value="1"/>
</dbReference>
<evidence type="ECO:0000313" key="3">
    <source>
        <dbReference type="Proteomes" id="UP000197535"/>
    </source>
</evidence>
<protein>
    <submittedName>
        <fullName evidence="2">Phasin (PHA-granule associated protein)</fullName>
    </submittedName>
</protein>
<dbReference type="InterPro" id="IPR018968">
    <property type="entry name" value="Phasin"/>
</dbReference>
<dbReference type="Pfam" id="PF09361">
    <property type="entry name" value="Phasin_2"/>
    <property type="match status" value="1"/>
</dbReference>
<comment type="caution">
    <text evidence="2">The sequence shown here is derived from an EMBL/GenBank/DDBJ whole genome shotgun (WGS) entry which is preliminary data.</text>
</comment>
<evidence type="ECO:0000313" key="2">
    <source>
        <dbReference type="EMBL" id="OWW22985.1"/>
    </source>
</evidence>
<dbReference type="RefSeq" id="WP_088709870.1">
    <property type="nucleotide sequence ID" value="NZ_LSTO01000001.1"/>
</dbReference>
<feature type="domain" description="Phasin" evidence="1">
    <location>
        <begin position="7"/>
        <end position="108"/>
    </location>
</feature>
<dbReference type="InterPro" id="IPR010127">
    <property type="entry name" value="Phasin_subfam-1"/>
</dbReference>
<accession>A0A254TKE6</accession>
<reference evidence="2 3" key="1">
    <citation type="submission" date="2016-02" db="EMBL/GenBank/DDBJ databases">
        <authorList>
            <person name="Wen L."/>
            <person name="He K."/>
            <person name="Yang H."/>
        </authorList>
    </citation>
    <scope>NUCLEOTIDE SEQUENCE [LARGE SCALE GENOMIC DNA]</scope>
    <source>
        <strain evidence="2 3">TSA40</strain>
    </source>
</reference>
<name>A0A254TKE6_9BURK</name>
<dbReference type="EMBL" id="LSTO01000001">
    <property type="protein sequence ID" value="OWW22985.1"/>
    <property type="molecule type" value="Genomic_DNA"/>
</dbReference>
<gene>
    <name evidence="2" type="ORF">AYR66_21205</name>
</gene>
<organism evidence="2 3">
    <name type="scientific">Noviherbaspirillum denitrificans</name>
    <dbReference type="NCBI Taxonomy" id="1968433"/>
    <lineage>
        <taxon>Bacteria</taxon>
        <taxon>Pseudomonadati</taxon>
        <taxon>Pseudomonadota</taxon>
        <taxon>Betaproteobacteria</taxon>
        <taxon>Burkholderiales</taxon>
        <taxon>Oxalobacteraceae</taxon>
        <taxon>Noviherbaspirillum</taxon>
    </lineage>
</organism>
<proteinExistence type="predicted"/>
<dbReference type="AlphaFoldDB" id="A0A254TKE6"/>
<dbReference type="Proteomes" id="UP000197535">
    <property type="component" value="Unassembled WGS sequence"/>
</dbReference>
<sequence length="183" mass="19277">MFPIQDQISVATKANLEANFALYNTLTSKTLESVEKLINLNITAARTSLEESQAATRQILAAKDPQEFFSLVAAQAKPNLEKVVAYGGHLNSIANSAQAEFTKAAESQLAQFSRKVTELVEEAAQKTPGADGVLSVFKNAVGNATSTYEQFTKSAKQAAEAVNATVNGTVTQIAQAAAAPAKA</sequence>